<evidence type="ECO:0000313" key="3">
    <source>
        <dbReference type="Proteomes" id="UP000077248"/>
    </source>
</evidence>
<dbReference type="GeneID" id="29117583"/>
<sequence>MRGSFQAALLLPLALGNALPYEDKHFEKRSFDRVDDILAGLGSIKQDLMAGGAALNQQLYQAVQQPAQYKKCSPTNIQVRQEWSTFSKTEKKAYISAVQCLGKLPSKTSKETCPGCKNRYDDFVATHIQQSFNIQ</sequence>
<dbReference type="Proteomes" id="UP000077248">
    <property type="component" value="Unassembled WGS sequence"/>
</dbReference>
<dbReference type="AlphaFoldDB" id="A0A177DYQ4"/>
<dbReference type="SUPFAM" id="SSF48056">
    <property type="entry name" value="Di-copper centre-containing domain"/>
    <property type="match status" value="1"/>
</dbReference>
<name>A0A177DYQ4_ALTAL</name>
<evidence type="ECO:0000313" key="2">
    <source>
        <dbReference type="EMBL" id="OAG24311.1"/>
    </source>
</evidence>
<dbReference type="VEuPathDB" id="FungiDB:CC77DRAFT_514187"/>
<feature type="signal peptide" evidence="1">
    <location>
        <begin position="1"/>
        <end position="18"/>
    </location>
</feature>
<keyword evidence="1" id="KW-0732">Signal</keyword>
<dbReference type="KEGG" id="aalt:CC77DRAFT_514187"/>
<proteinExistence type="predicted"/>
<keyword evidence="3" id="KW-1185">Reference proteome</keyword>
<accession>A0A177DYQ4</accession>
<organism evidence="2 3">
    <name type="scientific">Alternaria alternata</name>
    <name type="common">Alternaria rot fungus</name>
    <name type="synonym">Torula alternata</name>
    <dbReference type="NCBI Taxonomy" id="5599"/>
    <lineage>
        <taxon>Eukaryota</taxon>
        <taxon>Fungi</taxon>
        <taxon>Dikarya</taxon>
        <taxon>Ascomycota</taxon>
        <taxon>Pezizomycotina</taxon>
        <taxon>Dothideomycetes</taxon>
        <taxon>Pleosporomycetidae</taxon>
        <taxon>Pleosporales</taxon>
        <taxon>Pleosporineae</taxon>
        <taxon>Pleosporaceae</taxon>
        <taxon>Alternaria</taxon>
        <taxon>Alternaria sect. Alternaria</taxon>
        <taxon>Alternaria alternata complex</taxon>
    </lineage>
</organism>
<dbReference type="Gene3D" id="1.10.1280.10">
    <property type="entry name" value="Di-copper center containing domain from catechol oxidase"/>
    <property type="match status" value="1"/>
</dbReference>
<gene>
    <name evidence="2" type="ORF">CC77DRAFT_514187</name>
</gene>
<reference evidence="2 3" key="1">
    <citation type="submission" date="2016-05" db="EMBL/GenBank/DDBJ databases">
        <title>Comparative analysis of secretome profiles of manganese(II)-oxidizing ascomycete fungi.</title>
        <authorList>
            <consortium name="DOE Joint Genome Institute"/>
            <person name="Zeiner C.A."/>
            <person name="Purvine S.O."/>
            <person name="Zink E.M."/>
            <person name="Wu S."/>
            <person name="Pasa-Tolic L."/>
            <person name="Chaput D.L."/>
            <person name="Haridas S."/>
            <person name="Grigoriev I.V."/>
            <person name="Santelli C.M."/>
            <person name="Hansel C.M."/>
        </authorList>
    </citation>
    <scope>NUCLEOTIDE SEQUENCE [LARGE SCALE GENOMIC DNA]</scope>
    <source>
        <strain evidence="2 3">SRC1lrK2f</strain>
    </source>
</reference>
<dbReference type="EMBL" id="KV441471">
    <property type="protein sequence ID" value="OAG24311.1"/>
    <property type="molecule type" value="Genomic_DNA"/>
</dbReference>
<dbReference type="InterPro" id="IPR008922">
    <property type="entry name" value="Di-copper_centre_dom_sf"/>
</dbReference>
<dbReference type="STRING" id="5599.A0A177DYQ4"/>
<evidence type="ECO:0000256" key="1">
    <source>
        <dbReference type="SAM" id="SignalP"/>
    </source>
</evidence>
<dbReference type="RefSeq" id="XP_018389732.1">
    <property type="nucleotide sequence ID" value="XM_018531989.1"/>
</dbReference>
<feature type="chain" id="PRO_5008059977" evidence="1">
    <location>
        <begin position="19"/>
        <end position="135"/>
    </location>
</feature>
<protein>
    <submittedName>
        <fullName evidence="2">Uncharacterized protein</fullName>
    </submittedName>
</protein>